<evidence type="ECO:0008006" key="4">
    <source>
        <dbReference type="Google" id="ProtNLM"/>
    </source>
</evidence>
<dbReference type="Proteomes" id="UP001615550">
    <property type="component" value="Unassembled WGS sequence"/>
</dbReference>
<feature type="compositionally biased region" description="Polar residues" evidence="1">
    <location>
        <begin position="1"/>
        <end position="22"/>
    </location>
</feature>
<dbReference type="EMBL" id="JBGORX010000001">
    <property type="protein sequence ID" value="MFJ1266952.1"/>
    <property type="molecule type" value="Genomic_DNA"/>
</dbReference>
<reference evidence="2 3" key="1">
    <citation type="submission" date="2024-08" db="EMBL/GenBank/DDBJ databases">
        <title>Draft Genome Sequence of Legionella lytica strain DSB2004, Isolated From a Fire Sprinkler System.</title>
        <authorList>
            <person name="Everhart A.D."/>
            <person name="Kidane D.T."/>
            <person name="Farone A.L."/>
            <person name="Farone M.B."/>
        </authorList>
    </citation>
    <scope>NUCLEOTIDE SEQUENCE [LARGE SCALE GENOMIC DNA]</scope>
    <source>
        <strain evidence="2 3">DSB2004</strain>
    </source>
</reference>
<protein>
    <recommendedName>
        <fullName evidence="4">Substrate of the Dot/Icm secretion system</fullName>
    </recommendedName>
</protein>
<sequence length="1022" mass="117712">MPRISQNPYYHKINTPQPQKNSHYYRHKHSEAQSRKLMHERKQVQQEFELLNEFARVKQFSLLDQFALLNRCPRNAVEYLIFLSLVCLIGRIPTAKASSDIPQEKYSTYETLKPGTAPQFNMAVSLIDSALKLTPIQNYHICSSALVGYEVYGYSLAPNYLEYCVLSLSSIRRSLSVVGPHIGFGQFIADYRNAYEGGVATTDLFQFAGALFELEAHQRKPTFSNFYPLLYVKSSIQSMYRGLSAQSISELEEHYQPALKRLHDRHAVYDLPHNIDSYTSKPWGSLAQYKTTLRLSSLLTVSGAPRELQEDICSIIEIGKIHNHISKIKNGSDRLFSARERFPLRSGEYAIAHCPQIFLEYYRTVQVHLRSPKAQTHFGFFVYAVGELDKALVLDEQTLANSIFLFTGWMDMELKNPGKSFVGDTFIKFATRYLDQYGEHVHKCDFELPKLQQQFELVKAKYSKDTASGAEKAAYTTLFVSLFASMIFAVYWRKQNHIEPTKQNDRQIKARPEKVEKKRKMSRIVDTVHTVAEEENIEASTLLRDIDEGLKEIARLIKYDTFNDEELNRKHTVLKERQEQIVLLKNAIEAHEELNKFSLAAYQSQFDSLAIDSQFILKFEQWYKKISNHFARISQKEKEAELQEKSELQASFAQAYANNQRFWSEGHNSARARPNEETITRISPRSLVATTSASTSPLPSSTLRDKVEVSTGFFRQRRPSDPTFSFAELFPARPDMIYLHNARRSLECMHVLCAQEATDVAQKQVQLGLLYNLMRFHHVLGIFQRRYFVRNLPIDAETAYTIRNMIRHGYFIEEYNDLLVPYAIALHKTFYTPLVAAIEKGVSLVFPSLKYAQGLPFAEIRNEDIRAYQQNSEQIVEDIRASLKIMGALYKFRIVMPFEEDLSLHSAIKMLINIIGENLKLVKKVDLFAMPEWKCLTRSQRDILLETKSYANLIGHHFDKEGEAIKEQQAQSSKPRAEAEEHVFEEITSPQLEEMAQMAMGLMEALSPETKVDERCRPALSS</sequence>
<dbReference type="RefSeq" id="WP_400185406.1">
    <property type="nucleotide sequence ID" value="NZ_JBGORX010000001.1"/>
</dbReference>
<evidence type="ECO:0000256" key="1">
    <source>
        <dbReference type="SAM" id="MobiDB-lite"/>
    </source>
</evidence>
<keyword evidence="3" id="KW-1185">Reference proteome</keyword>
<evidence type="ECO:0000313" key="3">
    <source>
        <dbReference type="Proteomes" id="UP001615550"/>
    </source>
</evidence>
<evidence type="ECO:0000313" key="2">
    <source>
        <dbReference type="EMBL" id="MFJ1266952.1"/>
    </source>
</evidence>
<gene>
    <name evidence="2" type="ORF">ACD661_00115</name>
</gene>
<comment type="caution">
    <text evidence="2">The sequence shown here is derived from an EMBL/GenBank/DDBJ whole genome shotgun (WGS) entry which is preliminary data.</text>
</comment>
<organism evidence="2 3">
    <name type="scientific">Legionella lytica</name>
    <dbReference type="NCBI Taxonomy" id="96232"/>
    <lineage>
        <taxon>Bacteria</taxon>
        <taxon>Pseudomonadati</taxon>
        <taxon>Pseudomonadota</taxon>
        <taxon>Gammaproteobacteria</taxon>
        <taxon>Legionellales</taxon>
        <taxon>Legionellaceae</taxon>
        <taxon>Legionella</taxon>
    </lineage>
</organism>
<accession>A0ABW8D2N2</accession>
<proteinExistence type="predicted"/>
<feature type="region of interest" description="Disordered" evidence="1">
    <location>
        <begin position="1"/>
        <end position="37"/>
    </location>
</feature>
<name>A0ABW8D2N2_9GAMM</name>